<evidence type="ECO:0000256" key="10">
    <source>
        <dbReference type="ARBA" id="ARBA00022833"/>
    </source>
</evidence>
<dbReference type="PANTHER" id="PTHR23076:SF97">
    <property type="entry name" value="ATP-DEPENDENT ZINC METALLOPROTEASE YME1L1"/>
    <property type="match status" value="1"/>
</dbReference>
<dbReference type="OMA" id="MYDEYLL"/>
<dbReference type="Pfam" id="PF01434">
    <property type="entry name" value="Peptidase_M41"/>
    <property type="match status" value="1"/>
</dbReference>
<evidence type="ECO:0000256" key="2">
    <source>
        <dbReference type="ARBA" id="ARBA00004173"/>
    </source>
</evidence>
<evidence type="ECO:0000256" key="15">
    <source>
        <dbReference type="RuleBase" id="RU003651"/>
    </source>
</evidence>
<dbReference type="Pfam" id="PF00004">
    <property type="entry name" value="AAA"/>
    <property type="match status" value="1"/>
</dbReference>
<keyword evidence="11 15" id="KW-0067">ATP-binding</keyword>
<dbReference type="Pfam" id="PF21232">
    <property type="entry name" value="Yme1-like_N"/>
    <property type="match status" value="1"/>
</dbReference>
<dbReference type="GO" id="GO:0016887">
    <property type="term" value="F:ATP hydrolysis activity"/>
    <property type="evidence" value="ECO:0007669"/>
    <property type="project" value="InterPro"/>
</dbReference>
<keyword evidence="18" id="KW-1185">Reference proteome</keyword>
<protein>
    <recommendedName>
        <fullName evidence="16">AAA+ ATPase domain-containing protein</fullName>
    </recommendedName>
</protein>
<dbReference type="FunFam" id="1.10.8.60:FF:000001">
    <property type="entry name" value="ATP-dependent zinc metalloprotease FtsH"/>
    <property type="match status" value="1"/>
</dbReference>
<dbReference type="GO" id="GO:0004222">
    <property type="term" value="F:metalloendopeptidase activity"/>
    <property type="evidence" value="ECO:0007669"/>
    <property type="project" value="InterPro"/>
</dbReference>
<keyword evidence="9" id="KW-0378">Hydrolase</keyword>
<evidence type="ECO:0000256" key="1">
    <source>
        <dbReference type="ARBA" id="ARBA00001947"/>
    </source>
</evidence>
<evidence type="ECO:0000256" key="4">
    <source>
        <dbReference type="ARBA" id="ARBA00010044"/>
    </source>
</evidence>
<comment type="cofactor">
    <cofactor evidence="1">
        <name>Zn(2+)</name>
        <dbReference type="ChEBI" id="CHEBI:29105"/>
    </cofactor>
</comment>
<dbReference type="SUPFAM" id="SSF52540">
    <property type="entry name" value="P-loop containing nucleoside triphosphate hydrolases"/>
    <property type="match status" value="1"/>
</dbReference>
<evidence type="ECO:0000256" key="7">
    <source>
        <dbReference type="ARBA" id="ARBA00022723"/>
    </source>
</evidence>
<dbReference type="Proteomes" id="UP000039324">
    <property type="component" value="Unassembled WGS sequence"/>
</dbReference>
<dbReference type="AlphaFoldDB" id="A0A0G4J031"/>
<dbReference type="Gene3D" id="1.10.8.60">
    <property type="match status" value="1"/>
</dbReference>
<dbReference type="FunFam" id="3.40.50.300:FF:000175">
    <property type="entry name" value="ATP-dependent zinc metalloprotease FTSH 4"/>
    <property type="match status" value="1"/>
</dbReference>
<dbReference type="EMBL" id="CDSF01000101">
    <property type="protein sequence ID" value="CEP00631.1"/>
    <property type="molecule type" value="Genomic_DNA"/>
</dbReference>
<keyword evidence="7" id="KW-0479">Metal-binding</keyword>
<dbReference type="FunFam" id="1.20.58.760:FF:000002">
    <property type="entry name" value="ATP-dependent zinc metalloprotease FtsH"/>
    <property type="match status" value="1"/>
</dbReference>
<dbReference type="SMART" id="SM00382">
    <property type="entry name" value="AAA"/>
    <property type="match status" value="1"/>
</dbReference>
<dbReference type="GO" id="GO:0005524">
    <property type="term" value="F:ATP binding"/>
    <property type="evidence" value="ECO:0007669"/>
    <property type="project" value="UniProtKB-KW"/>
</dbReference>
<dbReference type="InterPro" id="IPR003593">
    <property type="entry name" value="AAA+_ATPase"/>
</dbReference>
<feature type="domain" description="AAA+ ATPase" evidence="16">
    <location>
        <begin position="230"/>
        <end position="366"/>
    </location>
</feature>
<gene>
    <name evidence="17" type="ORF">PBRA_001685</name>
</gene>
<dbReference type="InterPro" id="IPR037219">
    <property type="entry name" value="Peptidase_M41-like"/>
</dbReference>
<dbReference type="InterPro" id="IPR027417">
    <property type="entry name" value="P-loop_NTPase"/>
</dbReference>
<dbReference type="SUPFAM" id="SSF140990">
    <property type="entry name" value="FtsH protease domain-like"/>
    <property type="match status" value="1"/>
</dbReference>
<organism evidence="17 18">
    <name type="scientific">Plasmodiophora brassicae</name>
    <name type="common">Clubroot disease agent</name>
    <dbReference type="NCBI Taxonomy" id="37360"/>
    <lineage>
        <taxon>Eukaryota</taxon>
        <taxon>Sar</taxon>
        <taxon>Rhizaria</taxon>
        <taxon>Endomyxa</taxon>
        <taxon>Phytomyxea</taxon>
        <taxon>Plasmodiophorida</taxon>
        <taxon>Plasmodiophoridae</taxon>
        <taxon>Plasmodiophora</taxon>
    </lineage>
</organism>
<dbReference type="InterPro" id="IPR000642">
    <property type="entry name" value="Peptidase_M41"/>
</dbReference>
<evidence type="ECO:0000256" key="3">
    <source>
        <dbReference type="ARBA" id="ARBA00004370"/>
    </source>
</evidence>
<evidence type="ECO:0000313" key="17">
    <source>
        <dbReference type="EMBL" id="CEP00631.1"/>
    </source>
</evidence>
<dbReference type="STRING" id="37360.A0A0G4J031"/>
<dbReference type="PROSITE" id="PS00674">
    <property type="entry name" value="AAA"/>
    <property type="match status" value="1"/>
</dbReference>
<evidence type="ECO:0000256" key="11">
    <source>
        <dbReference type="ARBA" id="ARBA00022840"/>
    </source>
</evidence>
<dbReference type="InterPro" id="IPR005936">
    <property type="entry name" value="FtsH"/>
</dbReference>
<comment type="similarity">
    <text evidence="4">In the C-terminal section; belongs to the peptidase M41 family.</text>
</comment>
<dbReference type="GO" id="GO:0005739">
    <property type="term" value="C:mitochondrion"/>
    <property type="evidence" value="ECO:0007669"/>
    <property type="project" value="UniProtKB-SubCell"/>
</dbReference>
<evidence type="ECO:0000256" key="8">
    <source>
        <dbReference type="ARBA" id="ARBA00022741"/>
    </source>
</evidence>
<keyword evidence="13" id="KW-0496">Mitochondrion</keyword>
<proteinExistence type="inferred from homology"/>
<dbReference type="PANTHER" id="PTHR23076">
    <property type="entry name" value="METALLOPROTEASE M41 FTSH"/>
    <property type="match status" value="1"/>
</dbReference>
<dbReference type="InterPro" id="IPR003959">
    <property type="entry name" value="ATPase_AAA_core"/>
</dbReference>
<name>A0A0G4J031_PLABS</name>
<sequence>MLAARSMLRARSVLPRRAFRFLSDLSEQSLRSLESMANSQPNDPHRQLMFMRALGKDHPKAVVERFQTGQYAESPEVVAEYIKALGQTGRLESMPETELRQLFSRAVGNASPSAAAAPEIAALTKLLSRNSAEAPLQVALAGDGARSQFWKTVRTLGGVFLLVTGIGAIMDSAAGGITGRNSMFNEVQPAPVTDKTFADIKGADEAKEELKEIVAFLKDPTKFTRLGGKLPKGVLLMGSPGTGKTLLARAVAGEAGVPFFYCSGSEFEEMFVGVGARRVRDLFTAAKKSSPCIIFIDEIDAIGGTRNMKDHQALRMTLNQLLVEMDGFNPNEGIIVIGATNFPELLDKALIRPGRFDRQVVVPLPDLHGRKDILDLYLQKVACAKDVDSLVLARGTPGFSGAQLYNMVNMAAIRASQSSHDVVFMRDFEWAKDKIMMGAERKSTVMGDADRQLTAYHEVWLFQLHFRLVTVLMCYAQGGHALVALFTDGAHPIHKATIMPRGQALGMVHMLPENDQYSVSRKQLLAQLDVCMGGRVAEELIFGPDNVTTGASSDLKSATNIATNMVTKWGMSDKVGPIDHDERSMKDISPETRRLIDGEIRNLLDLSKDRATALLQSHRTDLERIAKALLEYETLSLDEIRQVIQGKKLQREY</sequence>
<accession>A0A0G4J031</accession>
<keyword evidence="8 15" id="KW-0547">Nucleotide-binding</keyword>
<dbReference type="HAMAP" id="MF_01458">
    <property type="entry name" value="FtsH"/>
    <property type="match status" value="1"/>
</dbReference>
<dbReference type="GO" id="GO:0016020">
    <property type="term" value="C:membrane"/>
    <property type="evidence" value="ECO:0007669"/>
    <property type="project" value="UniProtKB-SubCell"/>
</dbReference>
<dbReference type="InterPro" id="IPR003960">
    <property type="entry name" value="ATPase_AAA_CS"/>
</dbReference>
<keyword evidence="14" id="KW-0472">Membrane</keyword>
<comment type="similarity">
    <text evidence="5">In the N-terminal section; belongs to the AAA ATPase family.</text>
</comment>
<evidence type="ECO:0000256" key="13">
    <source>
        <dbReference type="ARBA" id="ARBA00023128"/>
    </source>
</evidence>
<evidence type="ECO:0000256" key="14">
    <source>
        <dbReference type="ARBA" id="ARBA00023136"/>
    </source>
</evidence>
<dbReference type="GO" id="GO:0006508">
    <property type="term" value="P:proteolysis"/>
    <property type="evidence" value="ECO:0007669"/>
    <property type="project" value="UniProtKB-KW"/>
</dbReference>
<evidence type="ECO:0000256" key="9">
    <source>
        <dbReference type="ARBA" id="ARBA00022801"/>
    </source>
</evidence>
<keyword evidence="12" id="KW-0482">Metalloprotease</keyword>
<evidence type="ECO:0000259" key="16">
    <source>
        <dbReference type="SMART" id="SM00382"/>
    </source>
</evidence>
<evidence type="ECO:0000256" key="12">
    <source>
        <dbReference type="ARBA" id="ARBA00023049"/>
    </source>
</evidence>
<dbReference type="Gene3D" id="1.20.58.760">
    <property type="entry name" value="Peptidase M41"/>
    <property type="match status" value="1"/>
</dbReference>
<evidence type="ECO:0000256" key="6">
    <source>
        <dbReference type="ARBA" id="ARBA00022670"/>
    </source>
</evidence>
<dbReference type="InterPro" id="IPR048438">
    <property type="entry name" value="Yme1-like_N"/>
</dbReference>
<dbReference type="Gene3D" id="3.40.50.300">
    <property type="entry name" value="P-loop containing nucleotide triphosphate hydrolases"/>
    <property type="match status" value="1"/>
</dbReference>
<comment type="similarity">
    <text evidence="15">Belongs to the AAA ATPase family.</text>
</comment>
<keyword evidence="10" id="KW-0862">Zinc</keyword>
<evidence type="ECO:0000313" key="18">
    <source>
        <dbReference type="Proteomes" id="UP000039324"/>
    </source>
</evidence>
<dbReference type="CDD" id="cd19501">
    <property type="entry name" value="RecA-like_FtsH"/>
    <property type="match status" value="1"/>
</dbReference>
<keyword evidence="6" id="KW-0645">Protease</keyword>
<reference evidence="17 18" key="1">
    <citation type="submission" date="2015-02" db="EMBL/GenBank/DDBJ databases">
        <authorList>
            <person name="Chooi Y.-H."/>
        </authorList>
    </citation>
    <scope>NUCLEOTIDE SEQUENCE [LARGE SCALE GENOMIC DNA]</scope>
    <source>
        <strain evidence="17">E3</strain>
    </source>
</reference>
<dbReference type="GO" id="GO:0046872">
    <property type="term" value="F:metal ion binding"/>
    <property type="evidence" value="ECO:0007669"/>
    <property type="project" value="UniProtKB-KW"/>
</dbReference>
<evidence type="ECO:0000256" key="5">
    <source>
        <dbReference type="ARBA" id="ARBA00010550"/>
    </source>
</evidence>
<dbReference type="OrthoDB" id="1413014at2759"/>
<dbReference type="GO" id="GO:0004176">
    <property type="term" value="F:ATP-dependent peptidase activity"/>
    <property type="evidence" value="ECO:0007669"/>
    <property type="project" value="InterPro"/>
</dbReference>
<comment type="subcellular location">
    <subcellularLocation>
        <location evidence="3">Membrane</location>
    </subcellularLocation>
    <subcellularLocation>
        <location evidence="2">Mitochondrion</location>
    </subcellularLocation>
</comment>